<dbReference type="PROSITE" id="PS51719">
    <property type="entry name" value="G_SEPTIN"/>
    <property type="match status" value="1"/>
</dbReference>
<dbReference type="EMBL" id="JAVRRR010001111">
    <property type="protein sequence ID" value="KAK5139557.1"/>
    <property type="molecule type" value="Genomic_DNA"/>
</dbReference>
<evidence type="ECO:0000256" key="1">
    <source>
        <dbReference type="ARBA" id="ARBA00022741"/>
    </source>
</evidence>
<dbReference type="PANTHER" id="PTHR18884">
    <property type="entry name" value="SEPTIN"/>
    <property type="match status" value="1"/>
</dbReference>
<feature type="domain" description="Septin-type G" evidence="4">
    <location>
        <begin position="71"/>
        <end position="261"/>
    </location>
</feature>
<evidence type="ECO:0000313" key="5">
    <source>
        <dbReference type="EMBL" id="KAK5139557.1"/>
    </source>
</evidence>
<dbReference type="Pfam" id="PF00735">
    <property type="entry name" value="Septin"/>
    <property type="match status" value="1"/>
</dbReference>
<feature type="region of interest" description="Disordered" evidence="3">
    <location>
        <begin position="1"/>
        <end position="42"/>
    </location>
</feature>
<keyword evidence="2" id="KW-0342">GTP-binding</keyword>
<gene>
    <name evidence="5" type="primary">spn4</name>
    <name evidence="5" type="ORF">LTR32_007363</name>
</gene>
<dbReference type="Gene3D" id="3.40.50.300">
    <property type="entry name" value="P-loop containing nucleotide triphosphate hydrolases"/>
    <property type="match status" value="1"/>
</dbReference>
<name>A0ABR0KWB2_9PEZI</name>
<keyword evidence="1" id="KW-0547">Nucleotide-binding</keyword>
<dbReference type="InterPro" id="IPR016491">
    <property type="entry name" value="Septin"/>
</dbReference>
<dbReference type="InterPro" id="IPR027417">
    <property type="entry name" value="P-loop_NTPase"/>
</dbReference>
<dbReference type="SUPFAM" id="SSF52540">
    <property type="entry name" value="P-loop containing nucleoside triphosphate hydrolases"/>
    <property type="match status" value="1"/>
</dbReference>
<keyword evidence="6" id="KW-1185">Reference proteome</keyword>
<feature type="compositionally biased region" description="Polar residues" evidence="3">
    <location>
        <begin position="28"/>
        <end position="42"/>
    </location>
</feature>
<organism evidence="5 6">
    <name type="scientific">Rachicladosporium monterosium</name>
    <dbReference type="NCBI Taxonomy" id="1507873"/>
    <lineage>
        <taxon>Eukaryota</taxon>
        <taxon>Fungi</taxon>
        <taxon>Dikarya</taxon>
        <taxon>Ascomycota</taxon>
        <taxon>Pezizomycotina</taxon>
        <taxon>Dothideomycetes</taxon>
        <taxon>Dothideomycetidae</taxon>
        <taxon>Cladosporiales</taxon>
        <taxon>Cladosporiaceae</taxon>
        <taxon>Rachicladosporium</taxon>
    </lineage>
</organism>
<sequence>MANPYGTIGAGEPNGQDQIPGTFVDAPQQHNGSRPSPQQTQAEEAYRMAESLSPIGIANLPNQRHKIVAKRGAAFTIMVAGESGLGKTTFINTLFSTTIKNYADHRRRHAKQVDKTVEIEITKAELEEKFFKVRLTVIDTPGFGDYVNNRDSWQPIIEFLDDQHESYMLQEQQPKRQDKIDLRVHACLYFIRPTGHTLKPLDIEVMKRLSSRVNLIPVIAKADTLSPHDLARFKHRVRASLIFELWKLPLTSAPFADPGRH</sequence>
<evidence type="ECO:0000256" key="2">
    <source>
        <dbReference type="ARBA" id="ARBA00023134"/>
    </source>
</evidence>
<evidence type="ECO:0000256" key="3">
    <source>
        <dbReference type="SAM" id="MobiDB-lite"/>
    </source>
</evidence>
<accession>A0ABR0KWB2</accession>
<evidence type="ECO:0000313" key="6">
    <source>
        <dbReference type="Proteomes" id="UP001308179"/>
    </source>
</evidence>
<dbReference type="Proteomes" id="UP001308179">
    <property type="component" value="Unassembled WGS sequence"/>
</dbReference>
<reference evidence="5 6" key="1">
    <citation type="submission" date="2023-08" db="EMBL/GenBank/DDBJ databases">
        <title>Black Yeasts Isolated from many extreme environments.</title>
        <authorList>
            <person name="Coleine C."/>
            <person name="Stajich J.E."/>
            <person name="Selbmann L."/>
        </authorList>
    </citation>
    <scope>NUCLEOTIDE SEQUENCE [LARGE SCALE GENOMIC DNA]</scope>
    <source>
        <strain evidence="5 6">CCFEE 5386</strain>
    </source>
</reference>
<protein>
    <submittedName>
        <fullName evidence="5">Septin spn4</fullName>
    </submittedName>
</protein>
<dbReference type="CDD" id="cd01850">
    <property type="entry name" value="CDC_Septin"/>
    <property type="match status" value="1"/>
</dbReference>
<proteinExistence type="predicted"/>
<evidence type="ECO:0000259" key="4">
    <source>
        <dbReference type="PROSITE" id="PS51719"/>
    </source>
</evidence>
<comment type="caution">
    <text evidence="5">The sequence shown here is derived from an EMBL/GenBank/DDBJ whole genome shotgun (WGS) entry which is preliminary data.</text>
</comment>
<dbReference type="InterPro" id="IPR030379">
    <property type="entry name" value="G_SEPTIN_dom"/>
</dbReference>